<dbReference type="PANTHER" id="PTHR33929:SF9">
    <property type="entry name" value="MEMBRANE-ASSOCIATED KINASE REGULATOR 2-RELATED"/>
    <property type="match status" value="1"/>
</dbReference>
<dbReference type="PANTHER" id="PTHR33929">
    <property type="entry name" value="MEMBRANE-ASSOCIATED KINASE REGULATOR 2-RELATED"/>
    <property type="match status" value="1"/>
</dbReference>
<protein>
    <recommendedName>
        <fullName evidence="4">Membrane-associated kinase regulator 2</fullName>
    </recommendedName>
</protein>
<dbReference type="Proteomes" id="UP000823775">
    <property type="component" value="Unassembled WGS sequence"/>
</dbReference>
<evidence type="ECO:0008006" key="4">
    <source>
        <dbReference type="Google" id="ProtNLM"/>
    </source>
</evidence>
<proteinExistence type="predicted"/>
<comment type="caution">
    <text evidence="2">The sequence shown here is derived from an EMBL/GenBank/DDBJ whole genome shotgun (WGS) entry which is preliminary data.</text>
</comment>
<reference evidence="2 3" key="1">
    <citation type="journal article" date="2021" name="BMC Genomics">
        <title>Datura genome reveals duplications of psychoactive alkaloid biosynthetic genes and high mutation rate following tissue culture.</title>
        <authorList>
            <person name="Rajewski A."/>
            <person name="Carter-House D."/>
            <person name="Stajich J."/>
            <person name="Litt A."/>
        </authorList>
    </citation>
    <scope>NUCLEOTIDE SEQUENCE [LARGE SCALE GENOMIC DNA]</scope>
    <source>
        <strain evidence="2">AR-01</strain>
    </source>
</reference>
<evidence type="ECO:0000313" key="2">
    <source>
        <dbReference type="EMBL" id="MCD7462454.1"/>
    </source>
</evidence>
<name>A0ABS8SUK2_DATST</name>
<gene>
    <name evidence="2" type="ORF">HAX54_048563</name>
</gene>
<evidence type="ECO:0000256" key="1">
    <source>
        <dbReference type="SAM" id="MobiDB-lite"/>
    </source>
</evidence>
<dbReference type="EMBL" id="JACEIK010000803">
    <property type="protein sequence ID" value="MCD7462454.1"/>
    <property type="molecule type" value="Genomic_DNA"/>
</dbReference>
<evidence type="ECO:0000313" key="3">
    <source>
        <dbReference type="Proteomes" id="UP000823775"/>
    </source>
</evidence>
<accession>A0ABS8SUK2</accession>
<feature type="region of interest" description="Disordered" evidence="1">
    <location>
        <begin position="184"/>
        <end position="206"/>
    </location>
</feature>
<keyword evidence="3" id="KW-1185">Reference proteome</keyword>
<organism evidence="2 3">
    <name type="scientific">Datura stramonium</name>
    <name type="common">Jimsonweed</name>
    <name type="synonym">Common thornapple</name>
    <dbReference type="NCBI Taxonomy" id="4076"/>
    <lineage>
        <taxon>Eukaryota</taxon>
        <taxon>Viridiplantae</taxon>
        <taxon>Streptophyta</taxon>
        <taxon>Embryophyta</taxon>
        <taxon>Tracheophyta</taxon>
        <taxon>Spermatophyta</taxon>
        <taxon>Magnoliopsida</taxon>
        <taxon>eudicotyledons</taxon>
        <taxon>Gunneridae</taxon>
        <taxon>Pentapetalae</taxon>
        <taxon>asterids</taxon>
        <taxon>lamiids</taxon>
        <taxon>Solanales</taxon>
        <taxon>Solanaceae</taxon>
        <taxon>Solanoideae</taxon>
        <taxon>Datureae</taxon>
        <taxon>Datura</taxon>
    </lineage>
</organism>
<sequence length="301" mass="33553">MRSFKLLKCWPNADPNTSATVADAAPYFDSVKNLIYGIDYDEDSFFDLVFTGPDRRPKVACNSKSANQGKRECDSPIHSYSKPHSPVTVLGSGTKFRVFFLGFRKSNPEKAVIGDSSAVNPKHQTKRTLPRGNSLLSKLEKEREEEFSVDDSSSKQFARAADVPKFMKLVKPLYGRSSKMCTDKNRLSDQVSKPLPSISSSRKQLEEKQGSRVAAFGAVCKHVMKSRSTASSFAGVPSSLPPMNRRDDSLLEQNDGIQGAILHCKRSYSTASKDRSMLLPRSTSEDVKRASYYEEQSRWSI</sequence>
<dbReference type="InterPro" id="IPR039619">
    <property type="entry name" value="MAKR2/5"/>
</dbReference>